<evidence type="ECO:0000256" key="1">
    <source>
        <dbReference type="SAM" id="MobiDB-lite"/>
    </source>
</evidence>
<gene>
    <name evidence="3 4" type="primary">LOC110987848</name>
</gene>
<accession>A0A8B7ZT54</accession>
<dbReference type="RefSeq" id="XP_022106652.1">
    <property type="nucleotide sequence ID" value="XM_022250960.1"/>
</dbReference>
<name>A0A8B7ZT54_ACAPL</name>
<organism evidence="2 3">
    <name type="scientific">Acanthaster planci</name>
    <name type="common">Crown-of-thorns starfish</name>
    <dbReference type="NCBI Taxonomy" id="133434"/>
    <lineage>
        <taxon>Eukaryota</taxon>
        <taxon>Metazoa</taxon>
        <taxon>Echinodermata</taxon>
        <taxon>Eleutherozoa</taxon>
        <taxon>Asterozoa</taxon>
        <taxon>Asteroidea</taxon>
        <taxon>Valvatacea</taxon>
        <taxon>Valvatida</taxon>
        <taxon>Acanthasteridae</taxon>
        <taxon>Acanthaster</taxon>
    </lineage>
</organism>
<dbReference type="KEGG" id="aplc:110987848"/>
<dbReference type="OMA" id="GNTTHIN"/>
<evidence type="ECO:0000313" key="3">
    <source>
        <dbReference type="RefSeq" id="XP_022106651.1"/>
    </source>
</evidence>
<dbReference type="RefSeq" id="XP_022106651.1">
    <property type="nucleotide sequence ID" value="XM_022250959.1"/>
</dbReference>
<keyword evidence="2" id="KW-1185">Reference proteome</keyword>
<evidence type="ECO:0000313" key="4">
    <source>
        <dbReference type="RefSeq" id="XP_022106652.1"/>
    </source>
</evidence>
<proteinExistence type="predicted"/>
<sequence>MPLVRCLDLTPTGPAINVILFKEFLQVRPDFFTVVNGPTHQYFSHDPRRVMNCDQSQDRAALFPESMGSILKVSTEGELENLTQKFLQLPLFFTVDLKRLHKSGNTRYIDRGEAVVIVNSQHPYFQDHYKGLLTEAMELMREGKRFAVELDFNGVLEDWLRDFYAQMGREGSFNTVYRCKLGRVVITNHGQYSQMFSCNNCPEVVYWWTFCFPCCLLACPIYVLQRKLRVTDLGGRIRGVQATTFTSCLSRREMEGAFTAAATLLLQQHLNQQGTVTQPPPPSHPPSYATSQQVQRGQQGPYELPTPIVYGNPAPPDV</sequence>
<dbReference type="AlphaFoldDB" id="A0A8B7ZT54"/>
<dbReference type="OrthoDB" id="10045288at2759"/>
<dbReference type="Proteomes" id="UP000694845">
    <property type="component" value="Unplaced"/>
</dbReference>
<reference evidence="3 4" key="1">
    <citation type="submission" date="2025-04" db="UniProtKB">
        <authorList>
            <consortium name="RefSeq"/>
        </authorList>
    </citation>
    <scope>IDENTIFICATION</scope>
</reference>
<evidence type="ECO:0000313" key="2">
    <source>
        <dbReference type="Proteomes" id="UP000694845"/>
    </source>
</evidence>
<feature type="region of interest" description="Disordered" evidence="1">
    <location>
        <begin position="273"/>
        <end position="318"/>
    </location>
</feature>
<feature type="compositionally biased region" description="Polar residues" evidence="1">
    <location>
        <begin position="288"/>
        <end position="298"/>
    </location>
</feature>
<protein>
    <submittedName>
        <fullName evidence="3 4">Uncharacterized protein LOC110987848</fullName>
    </submittedName>
</protein>
<dbReference type="GeneID" id="110987848"/>